<dbReference type="PROSITE" id="PS50176">
    <property type="entry name" value="ARM_REPEAT"/>
    <property type="match status" value="1"/>
</dbReference>
<reference evidence="4" key="1">
    <citation type="journal article" date="2023" name="GigaByte">
        <title>Genome assembly of the bearded iris, Iris pallida Lam.</title>
        <authorList>
            <person name="Bruccoleri R.E."/>
            <person name="Oakeley E.J."/>
            <person name="Faust A.M.E."/>
            <person name="Altorfer M."/>
            <person name="Dessus-Babus S."/>
            <person name="Burckhardt D."/>
            <person name="Oertli M."/>
            <person name="Naumann U."/>
            <person name="Petersen F."/>
            <person name="Wong J."/>
        </authorList>
    </citation>
    <scope>NUCLEOTIDE SEQUENCE</scope>
    <source>
        <strain evidence="4">GSM-AAB239-AS_SAM_17_03QT</strain>
    </source>
</reference>
<keyword evidence="5" id="KW-1185">Reference proteome</keyword>
<organism evidence="4 5">
    <name type="scientific">Iris pallida</name>
    <name type="common">Sweet iris</name>
    <dbReference type="NCBI Taxonomy" id="29817"/>
    <lineage>
        <taxon>Eukaryota</taxon>
        <taxon>Viridiplantae</taxon>
        <taxon>Streptophyta</taxon>
        <taxon>Embryophyta</taxon>
        <taxon>Tracheophyta</taxon>
        <taxon>Spermatophyta</taxon>
        <taxon>Magnoliopsida</taxon>
        <taxon>Liliopsida</taxon>
        <taxon>Asparagales</taxon>
        <taxon>Iridaceae</taxon>
        <taxon>Iridoideae</taxon>
        <taxon>Irideae</taxon>
        <taxon>Iris</taxon>
    </lineage>
</organism>
<dbReference type="PANTHER" id="PTHR23315:SF64">
    <property type="entry name" value="ARM REPEAT SUPERFAMILY PROTEIN"/>
    <property type="match status" value="1"/>
</dbReference>
<keyword evidence="1" id="KW-0833">Ubl conjugation pathway</keyword>
<dbReference type="InterPro" id="IPR000225">
    <property type="entry name" value="Armadillo"/>
</dbReference>
<feature type="compositionally biased region" description="Pro residues" evidence="3">
    <location>
        <begin position="156"/>
        <end position="165"/>
    </location>
</feature>
<comment type="caution">
    <text evidence="4">The sequence shown here is derived from an EMBL/GenBank/DDBJ whole genome shotgun (WGS) entry which is preliminary data.</text>
</comment>
<evidence type="ECO:0000256" key="2">
    <source>
        <dbReference type="PROSITE-ProRule" id="PRU00259"/>
    </source>
</evidence>
<sequence length="196" mass="20153">METDTYSYMGRAFSAATADSSGAFSDCPSDRSGEFSTTTTSASAAASSSLHRLVLSSPSSPTEAETLTLIRDLISGLDSPSLDLRRQSAMELRLLAKHSSDNRLLIAGAGAVRPLLSLLSHPDPLLQEHGVTAILNLSLCDANKDLIASSGAIKPSSPPSSPAPPPRRRTPPAPSSASPRSTTTSSPSAAPAPSPC</sequence>
<evidence type="ECO:0000313" key="4">
    <source>
        <dbReference type="EMBL" id="KAJ6803061.1"/>
    </source>
</evidence>
<dbReference type="Proteomes" id="UP001140949">
    <property type="component" value="Unassembled WGS sequence"/>
</dbReference>
<dbReference type="InterPro" id="IPR016024">
    <property type="entry name" value="ARM-type_fold"/>
</dbReference>
<protein>
    <submittedName>
        <fullName evidence="4">U-box domain-containing protein 4</fullName>
    </submittedName>
</protein>
<dbReference type="SUPFAM" id="SSF48371">
    <property type="entry name" value="ARM repeat"/>
    <property type="match status" value="1"/>
</dbReference>
<reference evidence="4" key="2">
    <citation type="submission" date="2023-04" db="EMBL/GenBank/DDBJ databases">
        <authorList>
            <person name="Bruccoleri R.E."/>
            <person name="Oakeley E.J."/>
            <person name="Faust A.-M."/>
            <person name="Dessus-Babus S."/>
            <person name="Altorfer M."/>
            <person name="Burckhardt D."/>
            <person name="Oertli M."/>
            <person name="Naumann U."/>
            <person name="Petersen F."/>
            <person name="Wong J."/>
        </authorList>
    </citation>
    <scope>NUCLEOTIDE SEQUENCE</scope>
    <source>
        <strain evidence="4">GSM-AAB239-AS_SAM_17_03QT</strain>
        <tissue evidence="4">Leaf</tissue>
    </source>
</reference>
<dbReference type="Pfam" id="PF00514">
    <property type="entry name" value="Arm"/>
    <property type="match status" value="1"/>
</dbReference>
<evidence type="ECO:0000313" key="5">
    <source>
        <dbReference type="Proteomes" id="UP001140949"/>
    </source>
</evidence>
<accession>A0AAX6EGF3</accession>
<proteinExistence type="predicted"/>
<evidence type="ECO:0000256" key="1">
    <source>
        <dbReference type="ARBA" id="ARBA00022786"/>
    </source>
</evidence>
<dbReference type="PANTHER" id="PTHR23315">
    <property type="entry name" value="U BOX DOMAIN-CONTAINING"/>
    <property type="match status" value="1"/>
</dbReference>
<evidence type="ECO:0000256" key="3">
    <source>
        <dbReference type="SAM" id="MobiDB-lite"/>
    </source>
</evidence>
<dbReference type="AlphaFoldDB" id="A0AAX6EGF3"/>
<feature type="compositionally biased region" description="Low complexity" evidence="3">
    <location>
        <begin position="175"/>
        <end position="189"/>
    </location>
</feature>
<feature type="region of interest" description="Disordered" evidence="3">
    <location>
        <begin position="149"/>
        <end position="196"/>
    </location>
</feature>
<name>A0AAX6EGF3_IRIPA</name>
<dbReference type="InterPro" id="IPR011989">
    <property type="entry name" value="ARM-like"/>
</dbReference>
<dbReference type="EMBL" id="JANAVB010036618">
    <property type="protein sequence ID" value="KAJ6803061.1"/>
    <property type="molecule type" value="Genomic_DNA"/>
</dbReference>
<dbReference type="Gene3D" id="1.25.10.10">
    <property type="entry name" value="Leucine-rich Repeat Variant"/>
    <property type="match status" value="1"/>
</dbReference>
<feature type="repeat" description="ARM" evidence="2">
    <location>
        <begin position="110"/>
        <end position="152"/>
    </location>
</feature>
<gene>
    <name evidence="4" type="ORF">M6B38_108795</name>
</gene>